<dbReference type="PANTHER" id="PTHR48041">
    <property type="entry name" value="ABC TRANSPORTER G FAMILY MEMBER 28"/>
    <property type="match status" value="1"/>
</dbReference>
<dbReference type="SMART" id="SM00382">
    <property type="entry name" value="AAA"/>
    <property type="match status" value="1"/>
</dbReference>
<dbReference type="AlphaFoldDB" id="A0A6P8J271"/>
<feature type="signal peptide" evidence="10">
    <location>
        <begin position="1"/>
        <end position="21"/>
    </location>
</feature>
<dbReference type="Gene3D" id="3.40.50.300">
    <property type="entry name" value="P-loop containing nucleotide triphosphate hydrolases"/>
    <property type="match status" value="1"/>
</dbReference>
<evidence type="ECO:0000256" key="2">
    <source>
        <dbReference type="ARBA" id="ARBA00005814"/>
    </source>
</evidence>
<keyword evidence="6" id="KW-0067">ATP-binding</keyword>
<evidence type="ECO:0000256" key="9">
    <source>
        <dbReference type="SAM" id="Phobius"/>
    </source>
</evidence>
<keyword evidence="10" id="KW-0732">Signal</keyword>
<dbReference type="OrthoDB" id="66620at2759"/>
<comment type="similarity">
    <text evidence="2">Belongs to the ABC transporter superfamily. ABCG family. Eye pigment precursor importer (TC 3.A.1.204) subfamily.</text>
</comment>
<keyword evidence="12" id="KW-1185">Reference proteome</keyword>
<dbReference type="Pfam" id="PF00005">
    <property type="entry name" value="ABC_tran"/>
    <property type="match status" value="1"/>
</dbReference>
<dbReference type="GO" id="GO:0016887">
    <property type="term" value="F:ATP hydrolysis activity"/>
    <property type="evidence" value="ECO:0007669"/>
    <property type="project" value="InterPro"/>
</dbReference>
<evidence type="ECO:0000256" key="1">
    <source>
        <dbReference type="ARBA" id="ARBA00004141"/>
    </source>
</evidence>
<dbReference type="FunFam" id="3.40.50.300:FF:000367">
    <property type="entry name" value="ABC transporter G family member 24"/>
    <property type="match status" value="1"/>
</dbReference>
<feature type="transmembrane region" description="Helical" evidence="9">
    <location>
        <begin position="765"/>
        <end position="783"/>
    </location>
</feature>
<dbReference type="InParanoid" id="A0A6P8J271"/>
<dbReference type="PROSITE" id="PS50893">
    <property type="entry name" value="ABC_TRANSPORTER_2"/>
    <property type="match status" value="1"/>
</dbReference>
<dbReference type="InterPro" id="IPR050352">
    <property type="entry name" value="ABCG_transporters"/>
</dbReference>
<dbReference type="Proteomes" id="UP000515163">
    <property type="component" value="Unplaced"/>
</dbReference>
<evidence type="ECO:0000256" key="7">
    <source>
        <dbReference type="ARBA" id="ARBA00022989"/>
    </source>
</evidence>
<keyword evidence="8 9" id="KW-0472">Membrane</keyword>
<dbReference type="GO" id="GO:0005524">
    <property type="term" value="F:ATP binding"/>
    <property type="evidence" value="ECO:0007669"/>
    <property type="project" value="UniProtKB-KW"/>
</dbReference>
<feature type="transmembrane region" description="Helical" evidence="9">
    <location>
        <begin position="838"/>
        <end position="863"/>
    </location>
</feature>
<dbReference type="RefSeq" id="XP_031574041.1">
    <property type="nucleotide sequence ID" value="XM_031718181.1"/>
</dbReference>
<dbReference type="GO" id="GO:0140359">
    <property type="term" value="F:ABC-type transporter activity"/>
    <property type="evidence" value="ECO:0007669"/>
    <property type="project" value="InterPro"/>
</dbReference>
<dbReference type="PROSITE" id="PS00211">
    <property type="entry name" value="ABC_TRANSPORTER_1"/>
    <property type="match status" value="1"/>
</dbReference>
<dbReference type="InterPro" id="IPR003439">
    <property type="entry name" value="ABC_transporter-like_ATP-bd"/>
</dbReference>
<sequence length="870" mass="96892">MVWDILFFLFLVNGVVVFVEGKCGDKYTDIQAGCCPDEYLHLCCPNIKPCNTNSTSRNPHTSPTPPVNVTAFRKPACMHPWTTPACQAGFYINPFTRDYLPCPEGFYCLSDVVCIIPCPDGAYCIKDKLVPASETSPNLVCREAGKCCEPSSSTPVYDKVTKKLLCPGSQKPTPCPEGNYCPNVTTKTVCPKGYFCRKAFTEPQPCPLLSACKKGSKAPSSTGAGVLFIVILFLIFIALIYYFRKQDKVNFYVKKMRDRIMRKENNEFGVLSEHIATVEVDGNTISPKQDVINLEFKNLSLTLKKLNKKVLQGVTGKLQSGEVTAIMGPSGCGKTTLLNTLSGKAYYGKREGVIKINGMEVVDLKSIKTFIGFVPQEDIMHRSLTIFEVLRFQAELRLPSTIPSSEKKRRVNEIIELLDLTKVKNTKIGDEETRGISGGQRKRVNIGMELVADPTLLFLDEPTSGLDSTSSLLVLDALRAVAEKGRLTVVCVIHQPRFEIFSALHKTLFLGPGGRTVYLGNVDDAEEYFNSHGLVCPKNINPADFYMDVIGGLHDNVTDGAGGFDSKSLFDKWEDQQQEYESEVNGDETHAEIIQTFDADQNRKLPGFLRQLVSFSHREVKFQFRLVKSLVMDLCLVLLAGGMLGALRRNATLDKFFILQTLSSLAIGLTAMLSSLRCFGNNRATFWRESSTGINRLSYFLAVNIVQLPIIIITPMVYLSLLYPLISPRGYLVYHYVATLAAEFSCTGTGYAISTLFNPKNSQMASVTLTLIFSLVSGLSPSLCDMNKYTFIGPLLYNLSFCRWYVEALFEKEAIRFPRVMDSFVQGLANQNGYSLDNYWTCIGVMFAFGIAYRVFAFIFLVFTNRGKQQ</sequence>
<keyword evidence="7 9" id="KW-1133">Transmembrane helix</keyword>
<evidence type="ECO:0000256" key="4">
    <source>
        <dbReference type="ARBA" id="ARBA00022692"/>
    </source>
</evidence>
<evidence type="ECO:0000256" key="10">
    <source>
        <dbReference type="SAM" id="SignalP"/>
    </source>
</evidence>
<dbReference type="PANTHER" id="PTHR48041:SF91">
    <property type="entry name" value="ABC TRANSPORTER G FAMILY MEMBER 28"/>
    <property type="match status" value="1"/>
</dbReference>
<accession>A0A6P8J271</accession>
<dbReference type="InterPro" id="IPR003593">
    <property type="entry name" value="AAA+_ATPase"/>
</dbReference>
<evidence type="ECO:0000256" key="5">
    <source>
        <dbReference type="ARBA" id="ARBA00022741"/>
    </source>
</evidence>
<dbReference type="KEGG" id="aten:116307862"/>
<feature type="chain" id="PRO_5028244048" evidence="10">
    <location>
        <begin position="22"/>
        <end position="870"/>
    </location>
</feature>
<gene>
    <name evidence="13" type="primary">LOC116307862</name>
</gene>
<dbReference type="InterPro" id="IPR043926">
    <property type="entry name" value="ABCG_dom"/>
</dbReference>
<feature type="domain" description="ABC transporter" evidence="11">
    <location>
        <begin position="294"/>
        <end position="538"/>
    </location>
</feature>
<evidence type="ECO:0000313" key="13">
    <source>
        <dbReference type="RefSeq" id="XP_031574041.1"/>
    </source>
</evidence>
<dbReference type="SUPFAM" id="SSF52540">
    <property type="entry name" value="P-loop containing nucleoside triphosphate hydrolases"/>
    <property type="match status" value="1"/>
</dbReference>
<dbReference type="InterPro" id="IPR027417">
    <property type="entry name" value="P-loop_NTPase"/>
</dbReference>
<evidence type="ECO:0000256" key="3">
    <source>
        <dbReference type="ARBA" id="ARBA00022448"/>
    </source>
</evidence>
<feature type="transmembrane region" description="Helical" evidence="9">
    <location>
        <begin position="626"/>
        <end position="644"/>
    </location>
</feature>
<dbReference type="GO" id="GO:0016020">
    <property type="term" value="C:membrane"/>
    <property type="evidence" value="ECO:0007669"/>
    <property type="project" value="UniProtKB-SubCell"/>
</dbReference>
<feature type="transmembrane region" description="Helical" evidence="9">
    <location>
        <begin position="697"/>
        <end position="721"/>
    </location>
</feature>
<proteinExistence type="inferred from homology"/>
<dbReference type="Pfam" id="PF19055">
    <property type="entry name" value="ABC2_membrane_7"/>
    <property type="match status" value="1"/>
</dbReference>
<name>A0A6P8J271_ACTTE</name>
<dbReference type="CDD" id="cd03213">
    <property type="entry name" value="ABCG_EPDR"/>
    <property type="match status" value="1"/>
</dbReference>
<keyword evidence="3" id="KW-0813">Transport</keyword>
<evidence type="ECO:0000259" key="11">
    <source>
        <dbReference type="PROSITE" id="PS50893"/>
    </source>
</evidence>
<organism evidence="12 13">
    <name type="scientific">Actinia tenebrosa</name>
    <name type="common">Australian red waratah sea anemone</name>
    <dbReference type="NCBI Taxonomy" id="6105"/>
    <lineage>
        <taxon>Eukaryota</taxon>
        <taxon>Metazoa</taxon>
        <taxon>Cnidaria</taxon>
        <taxon>Anthozoa</taxon>
        <taxon>Hexacorallia</taxon>
        <taxon>Actiniaria</taxon>
        <taxon>Actiniidae</taxon>
        <taxon>Actinia</taxon>
    </lineage>
</organism>
<evidence type="ECO:0000256" key="6">
    <source>
        <dbReference type="ARBA" id="ARBA00022840"/>
    </source>
</evidence>
<feature type="transmembrane region" description="Helical" evidence="9">
    <location>
        <begin position="656"/>
        <end position="676"/>
    </location>
</feature>
<comment type="subcellular location">
    <subcellularLocation>
        <location evidence="1">Membrane</location>
        <topology evidence="1">Multi-pass membrane protein</topology>
    </subcellularLocation>
</comment>
<dbReference type="InterPro" id="IPR017871">
    <property type="entry name" value="ABC_transporter-like_CS"/>
</dbReference>
<keyword evidence="4 9" id="KW-0812">Transmembrane</keyword>
<reference evidence="13" key="1">
    <citation type="submission" date="2025-08" db="UniProtKB">
        <authorList>
            <consortium name="RefSeq"/>
        </authorList>
    </citation>
    <scope>IDENTIFICATION</scope>
</reference>
<evidence type="ECO:0000313" key="12">
    <source>
        <dbReference type="Proteomes" id="UP000515163"/>
    </source>
</evidence>
<keyword evidence="5" id="KW-0547">Nucleotide-binding</keyword>
<evidence type="ECO:0000256" key="8">
    <source>
        <dbReference type="ARBA" id="ARBA00023136"/>
    </source>
</evidence>
<dbReference type="GeneID" id="116307862"/>
<feature type="transmembrane region" description="Helical" evidence="9">
    <location>
        <begin position="733"/>
        <end position="753"/>
    </location>
</feature>
<feature type="transmembrane region" description="Helical" evidence="9">
    <location>
        <begin position="222"/>
        <end position="243"/>
    </location>
</feature>
<protein>
    <submittedName>
        <fullName evidence="13">ABC transporter G family member 28-like</fullName>
    </submittedName>
</protein>